<dbReference type="RefSeq" id="NP_982437.1">
    <property type="nucleotide sequence ID" value="NM_207790.1"/>
</dbReference>
<dbReference type="KEGG" id="ago:AGOS_AAL105C"/>
<dbReference type="OrthoDB" id="4058291at2759"/>
<feature type="region of interest" description="Disordered" evidence="1">
    <location>
        <begin position="46"/>
        <end position="68"/>
    </location>
</feature>
<dbReference type="eggNOG" id="ENOG502S21W">
    <property type="taxonomic scope" value="Eukaryota"/>
</dbReference>
<reference evidence="2 3" key="1">
    <citation type="journal article" date="2004" name="Science">
        <title>The Ashbya gossypii genome as a tool for mapping the ancient Saccharomyces cerevisiae genome.</title>
        <authorList>
            <person name="Dietrich F.S."/>
            <person name="Voegeli S."/>
            <person name="Brachat S."/>
            <person name="Lerch A."/>
            <person name="Gates K."/>
            <person name="Steiner S."/>
            <person name="Mohr C."/>
            <person name="Pohlmann R."/>
            <person name="Luedi P."/>
            <person name="Choi S."/>
            <person name="Wing R.A."/>
            <person name="Flavier A."/>
            <person name="Gaffney T.D."/>
            <person name="Philippsen P."/>
        </authorList>
    </citation>
    <scope>NUCLEOTIDE SEQUENCE [LARGE SCALE GENOMIC DNA]</scope>
    <source>
        <strain evidence="3">ATCC 10895 / CBS 109.51 / FGSC 9923 / NRRL Y-1056</strain>
    </source>
</reference>
<dbReference type="AlphaFoldDB" id="Q75F33"/>
<gene>
    <name evidence="2" type="ORF">AGOS_AAL105C</name>
</gene>
<evidence type="ECO:0000256" key="1">
    <source>
        <dbReference type="SAM" id="MobiDB-lite"/>
    </source>
</evidence>
<sequence>MRAPPQPRKSRHRLMLQVLRKFHDTVGLQKVRSRWHLHKVHKVSRANGRASTCNKKADGNKKKHGDIPLSPIRLEDIANQPSGIETPKKRRMPLLIASFPRGCAKSPMFNVLEKNKRSKLLLSRRKYKLKTFNGGNDVGMANGKTPRVHAVKREVIQHAHMKVNYHRKGVVNSTCVLVDSQSKRRPEYLTFGQAYSLRLNDYPSLSIRHPVNV</sequence>
<evidence type="ECO:0000313" key="2">
    <source>
        <dbReference type="EMBL" id="AAS50261.1"/>
    </source>
</evidence>
<name>Q75F33_EREGS</name>
<evidence type="ECO:0000313" key="3">
    <source>
        <dbReference type="Proteomes" id="UP000000591"/>
    </source>
</evidence>
<dbReference type="HOGENOM" id="CLU_069887_0_0_1"/>
<accession>Q75F33</accession>
<dbReference type="OMA" id="KLKRRWH"/>
<keyword evidence="3" id="KW-1185">Reference proteome</keyword>
<dbReference type="EMBL" id="AE016814">
    <property type="protein sequence ID" value="AAS50261.1"/>
    <property type="molecule type" value="Genomic_DNA"/>
</dbReference>
<dbReference type="Proteomes" id="UP000000591">
    <property type="component" value="Chromosome I"/>
</dbReference>
<dbReference type="GeneID" id="4618807"/>
<protein>
    <submittedName>
        <fullName evidence="2">AAL105Cp</fullName>
    </submittedName>
</protein>
<proteinExistence type="predicted"/>
<dbReference type="FunCoup" id="Q75F33">
    <property type="interactions" value="26"/>
</dbReference>
<organism evidence="2 3">
    <name type="scientific">Eremothecium gossypii (strain ATCC 10895 / CBS 109.51 / FGSC 9923 / NRRL Y-1056)</name>
    <name type="common">Yeast</name>
    <name type="synonym">Ashbya gossypii</name>
    <dbReference type="NCBI Taxonomy" id="284811"/>
    <lineage>
        <taxon>Eukaryota</taxon>
        <taxon>Fungi</taxon>
        <taxon>Dikarya</taxon>
        <taxon>Ascomycota</taxon>
        <taxon>Saccharomycotina</taxon>
        <taxon>Saccharomycetes</taxon>
        <taxon>Saccharomycetales</taxon>
        <taxon>Saccharomycetaceae</taxon>
        <taxon>Eremothecium</taxon>
    </lineage>
</organism>
<dbReference type="InParanoid" id="Q75F33"/>
<reference evidence="3" key="2">
    <citation type="journal article" date="2013" name="G3 (Bethesda)">
        <title>Genomes of Ashbya fungi isolated from insects reveal four mating-type loci, numerous translocations, lack of transposons, and distinct gene duplications.</title>
        <authorList>
            <person name="Dietrich F.S."/>
            <person name="Voegeli S."/>
            <person name="Kuo S."/>
            <person name="Philippsen P."/>
        </authorList>
    </citation>
    <scope>GENOME REANNOTATION</scope>
    <source>
        <strain evidence="3">ATCC 10895 / CBS 109.51 / FGSC 9923 / NRRL Y-1056</strain>
    </source>
</reference>